<keyword evidence="11" id="KW-1185">Reference proteome</keyword>
<keyword evidence="6 8" id="KW-1133">Transmembrane helix</keyword>
<evidence type="ECO:0000256" key="2">
    <source>
        <dbReference type="ARBA" id="ARBA00006464"/>
    </source>
</evidence>
<comment type="subcellular location">
    <subcellularLocation>
        <location evidence="1">Cell membrane</location>
    </subcellularLocation>
</comment>
<keyword evidence="3" id="KW-1003">Cell membrane</keyword>
<name>R4KWD9_9FIRM</name>
<evidence type="ECO:0000313" key="11">
    <source>
        <dbReference type="Proteomes" id="UP000013520"/>
    </source>
</evidence>
<keyword evidence="4 10" id="KW-0808">Transferase</keyword>
<dbReference type="PANTHER" id="PTHR30576:SF4">
    <property type="entry name" value="UNDECAPRENYL-PHOSPHATE GALACTOSE PHOSPHOTRANSFERASE"/>
    <property type="match status" value="1"/>
</dbReference>
<feature type="transmembrane region" description="Helical" evidence="8">
    <location>
        <begin position="20"/>
        <end position="39"/>
    </location>
</feature>
<feature type="domain" description="Bacterial sugar transferase" evidence="9">
    <location>
        <begin position="13"/>
        <end position="207"/>
    </location>
</feature>
<organism evidence="10 11">
    <name type="scientific">Desulfoscipio gibsoniae DSM 7213</name>
    <dbReference type="NCBI Taxonomy" id="767817"/>
    <lineage>
        <taxon>Bacteria</taxon>
        <taxon>Bacillati</taxon>
        <taxon>Bacillota</taxon>
        <taxon>Clostridia</taxon>
        <taxon>Eubacteriales</taxon>
        <taxon>Desulfallaceae</taxon>
        <taxon>Desulfoscipio</taxon>
    </lineage>
</organism>
<comment type="similarity">
    <text evidence="2">Belongs to the bacterial sugar transferase family.</text>
</comment>
<evidence type="ECO:0000256" key="5">
    <source>
        <dbReference type="ARBA" id="ARBA00022692"/>
    </source>
</evidence>
<sequence>MHLLIFHGQQFLKRIFDLTLSFLLLTVSLPFFIIIALLTKLDSRGPVLFTQKRLGKNGKEFSCLKFRTMVGNAGDVLRHALEKDQALREEWEINFKLKNDPRVTRVGSFLRKTSLDELPQIINVLRGEMSLVGPRPRPLYELEGQKGNDMFYVGLTVRPGITGLWQVSGRNDLDFKQRILLDAMYVQNWSLKLDFLLLFKTIKVVLKQTGAY</sequence>
<dbReference type="GO" id="GO:0005886">
    <property type="term" value="C:plasma membrane"/>
    <property type="evidence" value="ECO:0007669"/>
    <property type="project" value="UniProtKB-SubCell"/>
</dbReference>
<evidence type="ECO:0000256" key="7">
    <source>
        <dbReference type="ARBA" id="ARBA00023136"/>
    </source>
</evidence>
<dbReference type="KEGG" id="dgi:Desgi_4720"/>
<keyword evidence="7 8" id="KW-0472">Membrane</keyword>
<evidence type="ECO:0000256" key="3">
    <source>
        <dbReference type="ARBA" id="ARBA00022475"/>
    </source>
</evidence>
<dbReference type="eggNOG" id="COG2148">
    <property type="taxonomic scope" value="Bacteria"/>
</dbReference>
<reference evidence="10 11" key="1">
    <citation type="submission" date="2012-01" db="EMBL/GenBank/DDBJ databases">
        <title>Complete sequence of Desulfotomaculum gibsoniae DSM 7213.</title>
        <authorList>
            <consortium name="US DOE Joint Genome Institute"/>
            <person name="Lucas S."/>
            <person name="Han J."/>
            <person name="Lapidus A."/>
            <person name="Cheng J.-F."/>
            <person name="Goodwin L."/>
            <person name="Pitluck S."/>
            <person name="Peters L."/>
            <person name="Ovchinnikova G."/>
            <person name="Teshima H."/>
            <person name="Detter J.C."/>
            <person name="Han C."/>
            <person name="Tapia R."/>
            <person name="Land M."/>
            <person name="Hauser L."/>
            <person name="Kyrpides N."/>
            <person name="Ivanova N."/>
            <person name="Pagani I."/>
            <person name="Parshina S."/>
            <person name="Plugge C."/>
            <person name="Muyzer G."/>
            <person name="Kuever J."/>
            <person name="Ivanova A."/>
            <person name="Nazina T."/>
            <person name="Klenk H.-P."/>
            <person name="Brambilla E."/>
            <person name="Spring S."/>
            <person name="Stams A.F."/>
            <person name="Woyke T."/>
        </authorList>
    </citation>
    <scope>NUCLEOTIDE SEQUENCE [LARGE SCALE GENOMIC DNA]</scope>
    <source>
        <strain evidence="10 11">DSM 7213</strain>
    </source>
</reference>
<evidence type="ECO:0000313" key="10">
    <source>
        <dbReference type="EMBL" id="AGL03941.1"/>
    </source>
</evidence>
<dbReference type="EMBL" id="CP003273">
    <property type="protein sequence ID" value="AGL03941.1"/>
    <property type="molecule type" value="Genomic_DNA"/>
</dbReference>
<evidence type="ECO:0000256" key="1">
    <source>
        <dbReference type="ARBA" id="ARBA00004236"/>
    </source>
</evidence>
<evidence type="ECO:0000256" key="4">
    <source>
        <dbReference type="ARBA" id="ARBA00022679"/>
    </source>
</evidence>
<evidence type="ECO:0000256" key="6">
    <source>
        <dbReference type="ARBA" id="ARBA00022989"/>
    </source>
</evidence>
<accession>R4KWD9</accession>
<dbReference type="AlphaFoldDB" id="R4KWD9"/>
<dbReference type="HOGENOM" id="CLU_024920_1_0_9"/>
<dbReference type="InterPro" id="IPR003362">
    <property type="entry name" value="Bact_transf"/>
</dbReference>
<proteinExistence type="inferred from homology"/>
<evidence type="ECO:0000259" key="9">
    <source>
        <dbReference type="Pfam" id="PF02397"/>
    </source>
</evidence>
<keyword evidence="5 8" id="KW-0812">Transmembrane</keyword>
<dbReference type="RefSeq" id="WP_006522213.1">
    <property type="nucleotide sequence ID" value="NC_021184.1"/>
</dbReference>
<gene>
    <name evidence="10" type="ORF">Desgi_4720</name>
</gene>
<dbReference type="STRING" id="767817.Desgi_4720"/>
<evidence type="ECO:0000256" key="8">
    <source>
        <dbReference type="SAM" id="Phobius"/>
    </source>
</evidence>
<dbReference type="PANTHER" id="PTHR30576">
    <property type="entry name" value="COLANIC BIOSYNTHESIS UDP-GLUCOSE LIPID CARRIER TRANSFERASE"/>
    <property type="match status" value="1"/>
</dbReference>
<dbReference type="GO" id="GO:0016780">
    <property type="term" value="F:phosphotransferase activity, for other substituted phosphate groups"/>
    <property type="evidence" value="ECO:0007669"/>
    <property type="project" value="TreeGrafter"/>
</dbReference>
<dbReference type="Proteomes" id="UP000013520">
    <property type="component" value="Chromosome"/>
</dbReference>
<dbReference type="OrthoDB" id="9808602at2"/>
<protein>
    <submittedName>
        <fullName evidence="10">Glycosyl transferase possibly involved in lipopolysaccharide synthesis</fullName>
    </submittedName>
</protein>
<dbReference type="Pfam" id="PF02397">
    <property type="entry name" value="Bac_transf"/>
    <property type="match status" value="1"/>
</dbReference>